<protein>
    <submittedName>
        <fullName evidence="1">TPR repeat</fullName>
    </submittedName>
</protein>
<dbReference type="Proteomes" id="UP001159257">
    <property type="component" value="Unassembled WGS sequence"/>
</dbReference>
<dbReference type="SMART" id="SM00671">
    <property type="entry name" value="SEL1"/>
    <property type="match status" value="4"/>
</dbReference>
<dbReference type="EMBL" id="FXWV01000015">
    <property type="protein sequence ID" value="SMR77646.1"/>
    <property type="molecule type" value="Genomic_DNA"/>
</dbReference>
<dbReference type="PANTHER" id="PTHR11102">
    <property type="entry name" value="SEL-1-LIKE PROTEIN"/>
    <property type="match status" value="1"/>
</dbReference>
<keyword evidence="2" id="KW-1185">Reference proteome</keyword>
<name>A0ABY1S3A5_9GAMM</name>
<comment type="caution">
    <text evidence="1">The sequence shown here is derived from an EMBL/GenBank/DDBJ whole genome shotgun (WGS) entry which is preliminary data.</text>
</comment>
<evidence type="ECO:0000313" key="1">
    <source>
        <dbReference type="EMBL" id="SMR77646.1"/>
    </source>
</evidence>
<dbReference type="InterPro" id="IPR011990">
    <property type="entry name" value="TPR-like_helical_dom_sf"/>
</dbReference>
<reference evidence="1 2" key="1">
    <citation type="submission" date="2017-05" db="EMBL/GenBank/DDBJ databases">
        <authorList>
            <person name="Varghese N."/>
            <person name="Submissions S."/>
        </authorList>
    </citation>
    <scope>NUCLEOTIDE SEQUENCE [LARGE SCALE GENOMIC DNA]</scope>
    <source>
        <strain evidence="1 2">CGMCC 1.7287</strain>
    </source>
</reference>
<dbReference type="InterPro" id="IPR006597">
    <property type="entry name" value="Sel1-like"/>
</dbReference>
<dbReference type="SUPFAM" id="SSF81901">
    <property type="entry name" value="HCP-like"/>
    <property type="match status" value="1"/>
</dbReference>
<dbReference type="InterPro" id="IPR050767">
    <property type="entry name" value="Sel1_AlgK"/>
</dbReference>
<evidence type="ECO:0000313" key="2">
    <source>
        <dbReference type="Proteomes" id="UP001159257"/>
    </source>
</evidence>
<dbReference type="PANTHER" id="PTHR11102:SF160">
    <property type="entry name" value="ERAD-ASSOCIATED E3 UBIQUITIN-PROTEIN LIGASE COMPONENT HRD3"/>
    <property type="match status" value="1"/>
</dbReference>
<dbReference type="RefSeq" id="WP_239040880.1">
    <property type="nucleotide sequence ID" value="NZ_BAAAEY010000014.1"/>
</dbReference>
<proteinExistence type="predicted"/>
<dbReference type="Gene3D" id="1.25.40.10">
    <property type="entry name" value="Tetratricopeptide repeat domain"/>
    <property type="match status" value="2"/>
</dbReference>
<accession>A0ABY1S3A5</accession>
<gene>
    <name evidence="1" type="ORF">SAMN04487964_11564</name>
</gene>
<organism evidence="1 2">
    <name type="scientific">Marinobacterium sediminicola</name>
    <dbReference type="NCBI Taxonomy" id="518898"/>
    <lineage>
        <taxon>Bacteria</taxon>
        <taxon>Pseudomonadati</taxon>
        <taxon>Pseudomonadota</taxon>
        <taxon>Gammaproteobacteria</taxon>
        <taxon>Oceanospirillales</taxon>
        <taxon>Oceanospirillaceae</taxon>
        <taxon>Marinobacterium</taxon>
    </lineage>
</organism>
<sequence>MDIYRLRFGRMLKDISLLIFLILIFGLSSTSYSATNSLHVSDLYEEYKRKAVSGDMEAMYQLYRFNRYGVATEIDTNAAFNYLKGAAAKGHLDALKVLARAYERGAPYLERHMLRVPYIEPDSAVANKIRKKLYALAAELSDDENMSALLILARAYDEGVEGVIEADPLAAFEYYERAFRLATEQSKQGDYRATNQLYRMFLRGNSFVNKDLGKAAEMLIRGSEQGDPTAKLKLARILVSFEAPAHEFIKPDLAKGIKLLEELTNLGDRGGMKALAFLYSNPEYNMLDLNKSRSLLSKAVEQLPCDEVDRPLQAKYDMDLRKLAEIELELGLYESALERLMDIIDLVPHPNYARLKTQVGFILEIFSDIPPKERSFNYLPPKYEPLYDWFHSLPLEKKKDYSDRLLSIIYRIAEEGEQEFISPLKKGWGRYKYQERIGDGLDLAEIYRLLINIFGENGYSLPGIEKSPKKYAEYFERMQEAKKYDPFAYSGPS</sequence>